<dbReference type="RefSeq" id="XP_005715000.1">
    <property type="nucleotide sequence ID" value="XM_005714943.1"/>
</dbReference>
<dbReference type="Gene3D" id="3.40.50.1000">
    <property type="entry name" value="HAD superfamily/HAD-like"/>
    <property type="match status" value="1"/>
</dbReference>
<name>R7QCM4_CHOCR</name>
<dbReference type="GO" id="GO:0016791">
    <property type="term" value="F:phosphatase activity"/>
    <property type="evidence" value="ECO:0007669"/>
    <property type="project" value="TreeGrafter"/>
</dbReference>
<accession>R7QCM4</accession>
<dbReference type="EMBL" id="HG001721">
    <property type="protein sequence ID" value="CDF35181.1"/>
    <property type="molecule type" value="Genomic_DNA"/>
</dbReference>
<dbReference type="PhylomeDB" id="R7QCM4"/>
<dbReference type="Pfam" id="PF08282">
    <property type="entry name" value="Hydrolase_3"/>
    <property type="match status" value="1"/>
</dbReference>
<organism evidence="1 2">
    <name type="scientific">Chondrus crispus</name>
    <name type="common">Carrageen Irish moss</name>
    <name type="synonym">Polymorpha crispa</name>
    <dbReference type="NCBI Taxonomy" id="2769"/>
    <lineage>
        <taxon>Eukaryota</taxon>
        <taxon>Rhodophyta</taxon>
        <taxon>Florideophyceae</taxon>
        <taxon>Rhodymeniophycidae</taxon>
        <taxon>Gigartinales</taxon>
        <taxon>Gigartinaceae</taxon>
        <taxon>Chondrus</taxon>
    </lineage>
</organism>
<dbReference type="InterPro" id="IPR036412">
    <property type="entry name" value="HAD-like_sf"/>
</dbReference>
<dbReference type="PANTHER" id="PTHR10000:SF8">
    <property type="entry name" value="HAD SUPERFAMILY HYDROLASE-LIKE, TYPE 3"/>
    <property type="match status" value="1"/>
</dbReference>
<dbReference type="NCBIfam" id="TIGR01484">
    <property type="entry name" value="HAD-SF-IIB"/>
    <property type="match status" value="1"/>
</dbReference>
<sequence>MPGPPSPPSARCSRSLYRMTVFVQPISVSRARAHRSLLSRRWGCVPLCAKNKRPARVCIVSQVSSNARGDRAKAFNLIRLMACDMDGTILNASTDISERNKQAVRRLLDETDVMFVPATGKSRAGALKSMADVGDYLNDRNPGGCPGVYLQGLIVFGENGDVVYENKCADMLAQRTVDIAKELGLSLIAYSRDDILCERTDKFVDLIPSYKEPSPLAIGDWGDAIGKRPLNKFIYMAEPSHIDEIRPIVAERIGNLGHLTQAQSNMLEVLPPNASKGNGVRRLLNSLQIAPEHVMAIGDAENDLEMLEMVGFSCAVANALPSVKKVAKYTDFSSNVDDGVAEAIEQFFLSRVNVPR</sequence>
<dbReference type="Gramene" id="CDF35181">
    <property type="protein sequence ID" value="CDF35181"/>
    <property type="gene ID" value="CHC_T00003597001"/>
</dbReference>
<protein>
    <submittedName>
        <fullName evidence="1">Uncharacterized protein</fullName>
    </submittedName>
</protein>
<dbReference type="GO" id="GO:0005829">
    <property type="term" value="C:cytosol"/>
    <property type="evidence" value="ECO:0007669"/>
    <property type="project" value="TreeGrafter"/>
</dbReference>
<dbReference type="SUPFAM" id="SSF56784">
    <property type="entry name" value="HAD-like"/>
    <property type="match status" value="1"/>
</dbReference>
<dbReference type="InterPro" id="IPR023214">
    <property type="entry name" value="HAD_sf"/>
</dbReference>
<dbReference type="Proteomes" id="UP000012073">
    <property type="component" value="Unassembled WGS sequence"/>
</dbReference>
<evidence type="ECO:0000313" key="2">
    <source>
        <dbReference type="Proteomes" id="UP000012073"/>
    </source>
</evidence>
<dbReference type="OMA" id="IIRHNEM"/>
<dbReference type="PANTHER" id="PTHR10000">
    <property type="entry name" value="PHOSPHOSERINE PHOSPHATASE"/>
    <property type="match status" value="1"/>
</dbReference>
<dbReference type="GO" id="GO:0000287">
    <property type="term" value="F:magnesium ion binding"/>
    <property type="evidence" value="ECO:0007669"/>
    <property type="project" value="TreeGrafter"/>
</dbReference>
<dbReference type="Gene3D" id="3.30.1240.10">
    <property type="match status" value="1"/>
</dbReference>
<reference evidence="2" key="1">
    <citation type="journal article" date="2013" name="Proc. Natl. Acad. Sci. U.S.A.">
        <title>Genome structure and metabolic features in the red seaweed Chondrus crispus shed light on evolution of the Archaeplastida.</title>
        <authorList>
            <person name="Collen J."/>
            <person name="Porcel B."/>
            <person name="Carre W."/>
            <person name="Ball S.G."/>
            <person name="Chaparro C."/>
            <person name="Tonon T."/>
            <person name="Barbeyron T."/>
            <person name="Michel G."/>
            <person name="Noel B."/>
            <person name="Valentin K."/>
            <person name="Elias M."/>
            <person name="Artiguenave F."/>
            <person name="Arun A."/>
            <person name="Aury J.M."/>
            <person name="Barbosa-Neto J.F."/>
            <person name="Bothwell J.H."/>
            <person name="Bouget F.Y."/>
            <person name="Brillet L."/>
            <person name="Cabello-Hurtado F."/>
            <person name="Capella-Gutierrez S."/>
            <person name="Charrier B."/>
            <person name="Cladiere L."/>
            <person name="Cock J.M."/>
            <person name="Coelho S.M."/>
            <person name="Colleoni C."/>
            <person name="Czjzek M."/>
            <person name="Da Silva C."/>
            <person name="Delage L."/>
            <person name="Denoeud F."/>
            <person name="Deschamps P."/>
            <person name="Dittami S.M."/>
            <person name="Gabaldon T."/>
            <person name="Gachon C.M."/>
            <person name="Groisillier A."/>
            <person name="Herve C."/>
            <person name="Jabbari K."/>
            <person name="Katinka M."/>
            <person name="Kloareg B."/>
            <person name="Kowalczyk N."/>
            <person name="Labadie K."/>
            <person name="Leblanc C."/>
            <person name="Lopez P.J."/>
            <person name="McLachlan D.H."/>
            <person name="Meslet-Cladiere L."/>
            <person name="Moustafa A."/>
            <person name="Nehr Z."/>
            <person name="Nyvall Collen P."/>
            <person name="Panaud O."/>
            <person name="Partensky F."/>
            <person name="Poulain J."/>
            <person name="Rensing S.A."/>
            <person name="Rousvoal S."/>
            <person name="Samson G."/>
            <person name="Symeonidi A."/>
            <person name="Weissenbach J."/>
            <person name="Zambounis A."/>
            <person name="Wincker P."/>
            <person name="Boyen C."/>
        </authorList>
    </citation>
    <scope>NUCLEOTIDE SEQUENCE [LARGE SCALE GENOMIC DNA]</scope>
    <source>
        <strain evidence="2">cv. Stackhouse</strain>
    </source>
</reference>
<dbReference type="PROSITE" id="PS01228">
    <property type="entry name" value="COF_1"/>
    <property type="match status" value="1"/>
</dbReference>
<dbReference type="AlphaFoldDB" id="R7QCM4"/>
<gene>
    <name evidence="1" type="ORF">CHC_T00003597001</name>
</gene>
<dbReference type="STRING" id="2769.R7QCM4"/>
<dbReference type="KEGG" id="ccp:CHC_T00003597001"/>
<evidence type="ECO:0000313" key="1">
    <source>
        <dbReference type="EMBL" id="CDF35181.1"/>
    </source>
</evidence>
<dbReference type="InterPro" id="IPR006379">
    <property type="entry name" value="HAD-SF_hydro_IIB"/>
</dbReference>
<keyword evidence="2" id="KW-1185">Reference proteome</keyword>
<dbReference type="GeneID" id="17322711"/>
<proteinExistence type="predicted"/>
<dbReference type="OrthoDB" id="27226at2759"/>